<dbReference type="PROSITE" id="PS51337">
    <property type="entry name" value="B12_BINDING_NTER"/>
    <property type="match status" value="1"/>
</dbReference>
<protein>
    <submittedName>
        <fullName evidence="6">Cobalamin-binding protein</fullName>
    </submittedName>
</protein>
<keyword evidence="3" id="KW-0170">Cobalt</keyword>
<dbReference type="InterPro" id="IPR003759">
    <property type="entry name" value="Cbl-bd_cap"/>
</dbReference>
<dbReference type="CDD" id="cd02070">
    <property type="entry name" value="corrinoid_protein_B12-BD"/>
    <property type="match status" value="1"/>
</dbReference>
<reference evidence="6 7" key="1">
    <citation type="journal article" date="2017" name="ISME J.">
        <title>Energy and carbon metabolisms in a deep terrestrial subsurface fluid microbial community.</title>
        <authorList>
            <person name="Momper L."/>
            <person name="Jungbluth S.P."/>
            <person name="Lee M.D."/>
            <person name="Amend J.P."/>
        </authorList>
    </citation>
    <scope>NUCLEOTIDE SEQUENCE [LARGE SCALE GENOMIC DNA]</scope>
    <source>
        <strain evidence="6">SURF_5</strain>
    </source>
</reference>
<dbReference type="GO" id="GO:0050667">
    <property type="term" value="P:homocysteine metabolic process"/>
    <property type="evidence" value="ECO:0007669"/>
    <property type="project" value="TreeGrafter"/>
</dbReference>
<dbReference type="Gene3D" id="3.40.50.280">
    <property type="entry name" value="Cobalamin-binding domain"/>
    <property type="match status" value="1"/>
</dbReference>
<dbReference type="SMART" id="SM01018">
    <property type="entry name" value="B12-binding_2"/>
    <property type="match status" value="1"/>
</dbReference>
<dbReference type="PANTHER" id="PTHR45833:SF1">
    <property type="entry name" value="METHIONINE SYNTHASE"/>
    <property type="match status" value="1"/>
</dbReference>
<dbReference type="InterPro" id="IPR036724">
    <property type="entry name" value="Cobalamin-bd_sf"/>
</dbReference>
<dbReference type="EMBL" id="QZKU01000134">
    <property type="protein sequence ID" value="RJP15577.1"/>
    <property type="molecule type" value="Genomic_DNA"/>
</dbReference>
<evidence type="ECO:0000256" key="1">
    <source>
        <dbReference type="ARBA" id="ARBA00010854"/>
    </source>
</evidence>
<evidence type="ECO:0000259" key="4">
    <source>
        <dbReference type="PROSITE" id="PS51332"/>
    </source>
</evidence>
<evidence type="ECO:0000259" key="5">
    <source>
        <dbReference type="PROSITE" id="PS51337"/>
    </source>
</evidence>
<dbReference type="PANTHER" id="PTHR45833">
    <property type="entry name" value="METHIONINE SYNTHASE"/>
    <property type="match status" value="1"/>
</dbReference>
<evidence type="ECO:0000313" key="7">
    <source>
        <dbReference type="Proteomes" id="UP000265882"/>
    </source>
</evidence>
<evidence type="ECO:0000256" key="2">
    <source>
        <dbReference type="ARBA" id="ARBA00022723"/>
    </source>
</evidence>
<dbReference type="Gene3D" id="1.10.1240.10">
    <property type="entry name" value="Methionine synthase domain"/>
    <property type="match status" value="1"/>
</dbReference>
<dbReference type="SUPFAM" id="SSF47644">
    <property type="entry name" value="Methionine synthase domain"/>
    <property type="match status" value="1"/>
</dbReference>
<dbReference type="SUPFAM" id="SSF52242">
    <property type="entry name" value="Cobalamin (vitamin B12)-binding domain"/>
    <property type="match status" value="1"/>
</dbReference>
<name>A0A3A4N092_ABYX5</name>
<evidence type="ECO:0000256" key="3">
    <source>
        <dbReference type="ARBA" id="ARBA00023285"/>
    </source>
</evidence>
<evidence type="ECO:0000313" key="6">
    <source>
        <dbReference type="EMBL" id="RJP15577.1"/>
    </source>
</evidence>
<gene>
    <name evidence="6" type="ORF">C4520_20160</name>
</gene>
<dbReference type="InterPro" id="IPR006158">
    <property type="entry name" value="Cobalamin-bd"/>
</dbReference>
<dbReference type="AlphaFoldDB" id="A0A3A4N092"/>
<dbReference type="Pfam" id="PF02310">
    <property type="entry name" value="B12-binding"/>
    <property type="match status" value="1"/>
</dbReference>
<dbReference type="GO" id="GO:0031419">
    <property type="term" value="F:cobalamin binding"/>
    <property type="evidence" value="ECO:0007669"/>
    <property type="project" value="InterPro"/>
</dbReference>
<feature type="domain" description="B12-binding N-terminal" evidence="5">
    <location>
        <begin position="1"/>
        <end position="88"/>
    </location>
</feature>
<feature type="domain" description="B12-binding" evidence="4">
    <location>
        <begin position="88"/>
        <end position="217"/>
    </location>
</feature>
<proteinExistence type="inferred from homology"/>
<dbReference type="Pfam" id="PF02607">
    <property type="entry name" value="B12-binding_2"/>
    <property type="match status" value="1"/>
</dbReference>
<sequence>MVELNQLSEALQRGDMKEVERLIRESLGAGLSPADILSNGLIAGMDVIGAKFKKNEVFIPEVLIAARAMHGGLAVLEPKLAETGAKPVGKVVLGTVQSDLHDIGKNLVGMMLRGAGFHVRDIGIDVPPQRFVEAAGEEGVQIVAMSALLSTTMPKLRETINALHAAGLTRKVKIMVGGAPVSREYAEEIGADGYGDDAAAAVDVARRFIETSASAAK</sequence>
<comment type="caution">
    <text evidence="6">The sequence shown here is derived from an EMBL/GenBank/DDBJ whole genome shotgun (WGS) entry which is preliminary data.</text>
</comment>
<comment type="similarity">
    <text evidence="1">Belongs to the methylamine corrinoid protein family.</text>
</comment>
<dbReference type="GO" id="GO:0046653">
    <property type="term" value="P:tetrahydrofolate metabolic process"/>
    <property type="evidence" value="ECO:0007669"/>
    <property type="project" value="TreeGrafter"/>
</dbReference>
<keyword evidence="2" id="KW-0479">Metal-binding</keyword>
<dbReference type="Proteomes" id="UP000265882">
    <property type="component" value="Unassembled WGS sequence"/>
</dbReference>
<dbReference type="GO" id="GO:0046872">
    <property type="term" value="F:metal ion binding"/>
    <property type="evidence" value="ECO:0007669"/>
    <property type="project" value="UniProtKB-KW"/>
</dbReference>
<dbReference type="FunFam" id="3.40.50.280:FF:000003">
    <property type="entry name" value="Dimethylamine methyltransferase corrinoid protein"/>
    <property type="match status" value="1"/>
</dbReference>
<dbReference type="InterPro" id="IPR036594">
    <property type="entry name" value="Meth_synthase_dom"/>
</dbReference>
<organism evidence="6 7">
    <name type="scientific">Abyssobacteria bacterium (strain SURF_5)</name>
    <dbReference type="NCBI Taxonomy" id="2093360"/>
    <lineage>
        <taxon>Bacteria</taxon>
        <taxon>Pseudomonadati</taxon>
        <taxon>Candidatus Hydrogenedentota</taxon>
        <taxon>Candidatus Abyssobacteria</taxon>
    </lineage>
</organism>
<dbReference type="GO" id="GO:0005829">
    <property type="term" value="C:cytosol"/>
    <property type="evidence" value="ECO:0007669"/>
    <property type="project" value="TreeGrafter"/>
</dbReference>
<dbReference type="InterPro" id="IPR050554">
    <property type="entry name" value="Met_Synthase/Corrinoid"/>
</dbReference>
<dbReference type="GO" id="GO:0008705">
    <property type="term" value="F:methionine synthase activity"/>
    <property type="evidence" value="ECO:0007669"/>
    <property type="project" value="TreeGrafter"/>
</dbReference>
<accession>A0A3A4N092</accession>
<dbReference type="PROSITE" id="PS51332">
    <property type="entry name" value="B12_BINDING"/>
    <property type="match status" value="1"/>
</dbReference>